<feature type="domain" description="Mannitol dehydrogenase C-terminal" evidence="4">
    <location>
        <begin position="275"/>
        <end position="461"/>
    </location>
</feature>
<dbReference type="SUPFAM" id="SSF51735">
    <property type="entry name" value="NAD(P)-binding Rossmann-fold domains"/>
    <property type="match status" value="1"/>
</dbReference>
<gene>
    <name evidence="5" type="ORF">EZ444_17785</name>
</gene>
<proteinExistence type="predicted"/>
<comment type="caution">
    <text evidence="5">The sequence shown here is derived from an EMBL/GenBank/DDBJ whole genome shotgun (WGS) entry which is preliminary data.</text>
</comment>
<dbReference type="InterPro" id="IPR023027">
    <property type="entry name" value="Mannitol_DH_CS"/>
</dbReference>
<evidence type="ECO:0000256" key="2">
    <source>
        <dbReference type="ARBA" id="ARBA00023027"/>
    </source>
</evidence>
<feature type="domain" description="Mannitol dehydrogenase N-terminal" evidence="3">
    <location>
        <begin position="16"/>
        <end position="266"/>
    </location>
</feature>
<dbReference type="Pfam" id="PF08125">
    <property type="entry name" value="Mannitol_dh_C"/>
    <property type="match status" value="1"/>
</dbReference>
<accession>A0A4R0N3Q7</accession>
<dbReference type="PANTHER" id="PTHR43362">
    <property type="entry name" value="MANNITOL DEHYDROGENASE DSF1-RELATED"/>
    <property type="match status" value="1"/>
</dbReference>
<keyword evidence="2" id="KW-0520">NAD</keyword>
<keyword evidence="6" id="KW-1185">Reference proteome</keyword>
<dbReference type="PANTHER" id="PTHR43362:SF1">
    <property type="entry name" value="MANNITOL DEHYDROGENASE 2-RELATED"/>
    <property type="match status" value="1"/>
</dbReference>
<name>A0A4R0N3Q7_9SPHI</name>
<evidence type="ECO:0000256" key="1">
    <source>
        <dbReference type="ARBA" id="ARBA00023002"/>
    </source>
</evidence>
<evidence type="ECO:0000259" key="3">
    <source>
        <dbReference type="Pfam" id="PF01232"/>
    </source>
</evidence>
<evidence type="ECO:0000313" key="5">
    <source>
        <dbReference type="EMBL" id="TCC93112.1"/>
    </source>
</evidence>
<dbReference type="Pfam" id="PF01232">
    <property type="entry name" value="Mannitol_dh"/>
    <property type="match status" value="1"/>
</dbReference>
<evidence type="ECO:0000313" key="6">
    <source>
        <dbReference type="Proteomes" id="UP000291117"/>
    </source>
</evidence>
<dbReference type="InterPro" id="IPR008927">
    <property type="entry name" value="6-PGluconate_DH-like_C_sf"/>
</dbReference>
<dbReference type="Gene3D" id="3.40.50.720">
    <property type="entry name" value="NAD(P)-binding Rossmann-like Domain"/>
    <property type="match status" value="1"/>
</dbReference>
<dbReference type="AlphaFoldDB" id="A0A4R0N3Q7"/>
<dbReference type="PROSITE" id="PS00974">
    <property type="entry name" value="MANNITOL_DHGENASE"/>
    <property type="match status" value="1"/>
</dbReference>
<dbReference type="InterPro" id="IPR050988">
    <property type="entry name" value="Mannitol_DH/Oxidoreductase"/>
</dbReference>
<reference evidence="5 6" key="1">
    <citation type="submission" date="2019-02" db="EMBL/GenBank/DDBJ databases">
        <title>Pedobacter sp. RP-3-8 sp. nov., isolated from Arctic soil.</title>
        <authorList>
            <person name="Dahal R.H."/>
        </authorList>
    </citation>
    <scope>NUCLEOTIDE SEQUENCE [LARGE SCALE GENOMIC DNA]</scope>
    <source>
        <strain evidence="5 6">RP-3-8</strain>
    </source>
</reference>
<dbReference type="EMBL" id="SJSM01000012">
    <property type="protein sequence ID" value="TCC93112.1"/>
    <property type="molecule type" value="Genomic_DNA"/>
</dbReference>
<dbReference type="SUPFAM" id="SSF48179">
    <property type="entry name" value="6-phosphogluconate dehydrogenase C-terminal domain-like"/>
    <property type="match status" value="1"/>
</dbReference>
<dbReference type="RefSeq" id="WP_131610486.1">
    <property type="nucleotide sequence ID" value="NZ_SJSM01000012.1"/>
</dbReference>
<organism evidence="5 6">
    <name type="scientific">Pedobacter hiemivivus</name>
    <dbReference type="NCBI Taxonomy" id="2530454"/>
    <lineage>
        <taxon>Bacteria</taxon>
        <taxon>Pseudomonadati</taxon>
        <taxon>Bacteroidota</taxon>
        <taxon>Sphingobacteriia</taxon>
        <taxon>Sphingobacteriales</taxon>
        <taxon>Sphingobacteriaceae</taxon>
        <taxon>Pedobacter</taxon>
    </lineage>
</organism>
<dbReference type="InterPro" id="IPR013131">
    <property type="entry name" value="Mannitol_DH_N"/>
</dbReference>
<dbReference type="PRINTS" id="PR00084">
    <property type="entry name" value="MTLDHDRGNASE"/>
</dbReference>
<dbReference type="InterPro" id="IPR036291">
    <property type="entry name" value="NAD(P)-bd_dom_sf"/>
</dbReference>
<sequence>MNVENYGYERKTVQSGILHIGVGNFHRAHQAFYNNQLLADKDQCKWGICGVCLLPSDEKVVNNLRAQNLDYTLTVCGRNGEDQIYQIGAIQELFWAVENPQAVLDKIAESAIKIITLTITEGGYNLDKITNKFILEDEKIQQDLKNPGHPTTVFGFIAQGLRQRRDLGNGSITILSCDNLQHNGNTAKNAFTTFIAAQDKDLAEWVEANVTFPNSMVDRITPATTPEDVQRLNKRSGIADLAPVYCEDFTQWVIEDNFIAGRPAWERVGVAFTNDVTAFENMKLSLLNASHLLLSYPSFLKGYRKVDDAMQDEDIVKYVRDFMNIDITPHVPAPEGQDLAEYKRTLIERFANRSVSDQISRLCFDGISKFPVYVMPNLVKMIQDSQNPVRVAFMIAAYRYYLKYQIDDQGLPYQIAEPWLSPEDKSLIASNEPTDFLGLSAFKSTNLKAAAHFVELYTQFVSDIKSKGVETVLKAIVR</sequence>
<dbReference type="InterPro" id="IPR000669">
    <property type="entry name" value="Mannitol_DH"/>
</dbReference>
<protein>
    <submittedName>
        <fullName evidence="5">Mannitol dehydrogenase family protein</fullName>
    </submittedName>
</protein>
<dbReference type="Gene3D" id="1.10.1040.10">
    <property type="entry name" value="N-(1-d-carboxylethyl)-l-norvaline Dehydrogenase, domain 2"/>
    <property type="match status" value="1"/>
</dbReference>
<dbReference type="GO" id="GO:0016616">
    <property type="term" value="F:oxidoreductase activity, acting on the CH-OH group of donors, NAD or NADP as acceptor"/>
    <property type="evidence" value="ECO:0007669"/>
    <property type="project" value="TreeGrafter"/>
</dbReference>
<dbReference type="InterPro" id="IPR013118">
    <property type="entry name" value="Mannitol_DH_C"/>
</dbReference>
<dbReference type="Proteomes" id="UP000291117">
    <property type="component" value="Unassembled WGS sequence"/>
</dbReference>
<dbReference type="GO" id="GO:0019594">
    <property type="term" value="P:mannitol metabolic process"/>
    <property type="evidence" value="ECO:0007669"/>
    <property type="project" value="InterPro"/>
</dbReference>
<keyword evidence="1" id="KW-0560">Oxidoreductase</keyword>
<dbReference type="OrthoDB" id="9768714at2"/>
<dbReference type="InterPro" id="IPR013328">
    <property type="entry name" value="6PGD_dom2"/>
</dbReference>
<evidence type="ECO:0000259" key="4">
    <source>
        <dbReference type="Pfam" id="PF08125"/>
    </source>
</evidence>